<dbReference type="Gene3D" id="2.130.10.10">
    <property type="entry name" value="YVTN repeat-like/Quinoprotein amine dehydrogenase"/>
    <property type="match status" value="2"/>
</dbReference>
<dbReference type="RefSeq" id="WP_203994014.1">
    <property type="nucleotide sequence ID" value="NZ_BOPG01000023.1"/>
</dbReference>
<dbReference type="PANTHER" id="PTHR44019">
    <property type="entry name" value="WD REPEAT-CONTAINING PROTEIN 55"/>
    <property type="match status" value="1"/>
</dbReference>
<dbReference type="Gene3D" id="3.40.50.300">
    <property type="entry name" value="P-loop containing nucleotide triphosphate hydrolases"/>
    <property type="match status" value="1"/>
</dbReference>
<dbReference type="InterPro" id="IPR001680">
    <property type="entry name" value="WD40_rpt"/>
</dbReference>
<dbReference type="SMART" id="SM00320">
    <property type="entry name" value="WD40"/>
    <property type="match status" value="3"/>
</dbReference>
<dbReference type="EMBL" id="BOPG01000023">
    <property type="protein sequence ID" value="GIJ56174.1"/>
    <property type="molecule type" value="Genomic_DNA"/>
</dbReference>
<evidence type="ECO:0000313" key="6">
    <source>
        <dbReference type="Proteomes" id="UP000612585"/>
    </source>
</evidence>
<evidence type="ECO:0008006" key="7">
    <source>
        <dbReference type="Google" id="ProtNLM"/>
    </source>
</evidence>
<dbReference type="SUPFAM" id="SSF52540">
    <property type="entry name" value="P-loop containing nucleoside triphosphate hydrolases"/>
    <property type="match status" value="1"/>
</dbReference>
<dbReference type="InterPro" id="IPR050505">
    <property type="entry name" value="WDR55/POC1"/>
</dbReference>
<gene>
    <name evidence="5" type="ORF">Vau01_036900</name>
</gene>
<dbReference type="Gene3D" id="3.40.50.1460">
    <property type="match status" value="1"/>
</dbReference>
<feature type="region of interest" description="Disordered" evidence="4">
    <location>
        <begin position="690"/>
        <end position="711"/>
    </location>
</feature>
<organism evidence="5 6">
    <name type="scientific">Virgisporangium aurantiacum</name>
    <dbReference type="NCBI Taxonomy" id="175570"/>
    <lineage>
        <taxon>Bacteria</taxon>
        <taxon>Bacillati</taxon>
        <taxon>Actinomycetota</taxon>
        <taxon>Actinomycetes</taxon>
        <taxon>Micromonosporales</taxon>
        <taxon>Micromonosporaceae</taxon>
        <taxon>Virgisporangium</taxon>
    </lineage>
</organism>
<dbReference type="InterPro" id="IPR015943">
    <property type="entry name" value="WD40/YVTN_repeat-like_dom_sf"/>
</dbReference>
<feature type="repeat" description="WD" evidence="3">
    <location>
        <begin position="1004"/>
        <end position="1039"/>
    </location>
</feature>
<comment type="caution">
    <text evidence="5">The sequence shown here is derived from an EMBL/GenBank/DDBJ whole genome shotgun (WGS) entry which is preliminary data.</text>
</comment>
<name>A0A8J3Z2P6_9ACTN</name>
<protein>
    <recommendedName>
        <fullName evidence="7">WD40 repeat</fullName>
    </recommendedName>
</protein>
<dbReference type="PROSITE" id="PS50082">
    <property type="entry name" value="WD_REPEATS_2"/>
    <property type="match status" value="1"/>
</dbReference>
<sequence>MAGTGDIAVFVGVGVYEDPQLSDLPDVAEEINLVSGALRRNGFTTGSVLSGAVTRTAVQQHLAKAGASGPKRLVLYWTGHGVSDGSGSRLLLTPDGDGLAADEVASLLTSSLDVPQVVVILDCCDGGSTALEIVGAINAAPRATPGPSRAPAALSLMASTFGTAKVNPVLFAEALTTALRNGPPFGPWPAQSARIPPQDLALAADAWLRRDGAPPDQRVLAVGVEGGTPFFRNPAYRPGLREIVTNGESRVRRDRVLDDLFSWRGHEPSGLYLLTGSIGTGKTETLAQVVAEMTAAAGERLVQADLAVQRTVPALIEVLAPRLDPASGASLEDLVDRVRADSEPLTLVLDALDEAEPVELEEIVTRLVLPLAAAPHVHVVVAVRNSAAGALEGVLRAHCSGFYDLDRDPGATEAIARHVTNVLTTTPESPYAEDPALAGVVASEMAAASDGAFLFATSLANALAREPEVLRPGDVALQRMLGQSAAEAIEDDLRHRFADRAPAVTAVLAPLAWAFGAGLAVTQLWTRMVAAVGLLPRADPPTEEALARLVAEAGAFLRSVQEDGRPVYRLRHAAYGEFLRAATPDEPSAVHDRILGAVRPGTGGWAHADPYALRYAAAHAAEAGTLNDLFADPDMPLHAEPRTTLAAIHRVPRVAWNEPVTRYLTAGARLHNLSPAERIVALQPVPSWRRMPAKNGGRAAPSGRQQPLPRIEPPGRIDWTTVGAALPHQVVHAAGCELESMAVIPPTTASGRRLIAAARRRTLDGLPASISLIDVDTAEVVQELTNSHATEASALAHVGGSDPLLVAGYSNGLVVGWSIRARRIRWMQSTDSGALRITPIDSRHGALLAVADSVSELLLLRPVDGTVVRSIRDHGGIICAAAIPDGGQTVLATATNTSWLEFWDMDTFAKIAGGELQEPWTGMVTVTVAGRLLLVGARSDGRLELLDGRTRQRIDVTRQETGNEITDICVLDAAAPYPLIATADGRQITLWSWSATTFQRQTVLHGHTDAITWLATLGDGADHDLVASASEDGTARLWSSRGMDSRFNLADHDERGYGDIFSGAIRGHRVVVAAETWEADVLDADTGVLHHRVPDNIPGQVRDRIERVDAVAETTGELLMLTGDEVGDRLWGLSDGRRYGAPARPAGAGSVVVATRPGYPVLFTGTGKGPIRAVDFFGHDHGEVPGGQDGVPVLAVTGPDGPGVLVQWSDRFGWFDTTSRTWQHILPLPWQCQALAAAPVVGGPVAVAVSRRDSDTRILRSDGGDLPALPDSSRAATVLDLDGVPMFALASGELIVVVRPADGTVVLRFPLPGPVNRLCSVDRNRLAALVGECVMTVRFGRVQG</sequence>
<keyword evidence="2" id="KW-0677">Repeat</keyword>
<keyword evidence="1 3" id="KW-0853">WD repeat</keyword>
<dbReference type="PANTHER" id="PTHR44019:SF8">
    <property type="entry name" value="POC1 CENTRIOLAR PROTEIN HOMOLOG"/>
    <property type="match status" value="1"/>
</dbReference>
<dbReference type="Proteomes" id="UP000612585">
    <property type="component" value="Unassembled WGS sequence"/>
</dbReference>
<dbReference type="InterPro" id="IPR036322">
    <property type="entry name" value="WD40_repeat_dom_sf"/>
</dbReference>
<reference evidence="5" key="1">
    <citation type="submission" date="2021-01" db="EMBL/GenBank/DDBJ databases">
        <title>Whole genome shotgun sequence of Virgisporangium aurantiacum NBRC 16421.</title>
        <authorList>
            <person name="Komaki H."/>
            <person name="Tamura T."/>
        </authorList>
    </citation>
    <scope>NUCLEOTIDE SEQUENCE</scope>
    <source>
        <strain evidence="5">NBRC 16421</strain>
    </source>
</reference>
<dbReference type="SUPFAM" id="SSF50978">
    <property type="entry name" value="WD40 repeat-like"/>
    <property type="match status" value="2"/>
</dbReference>
<accession>A0A8J3Z2P6</accession>
<keyword evidence="6" id="KW-1185">Reference proteome</keyword>
<evidence type="ECO:0000256" key="2">
    <source>
        <dbReference type="ARBA" id="ARBA00022737"/>
    </source>
</evidence>
<proteinExistence type="predicted"/>
<evidence type="ECO:0000256" key="1">
    <source>
        <dbReference type="ARBA" id="ARBA00022574"/>
    </source>
</evidence>
<dbReference type="InterPro" id="IPR027417">
    <property type="entry name" value="P-loop_NTPase"/>
</dbReference>
<evidence type="ECO:0000256" key="3">
    <source>
        <dbReference type="PROSITE-ProRule" id="PRU00221"/>
    </source>
</evidence>
<evidence type="ECO:0000256" key="4">
    <source>
        <dbReference type="SAM" id="MobiDB-lite"/>
    </source>
</evidence>
<evidence type="ECO:0000313" key="5">
    <source>
        <dbReference type="EMBL" id="GIJ56174.1"/>
    </source>
</evidence>